<protein>
    <recommendedName>
        <fullName evidence="7">Cell cycle control protein cwf19</fullName>
    </recommendedName>
</protein>
<accession>A0ABR3VF09</accession>
<feature type="domain" description="Cwf19-like protein C-terminal" evidence="3">
    <location>
        <begin position="614"/>
        <end position="716"/>
    </location>
</feature>
<dbReference type="PANTHER" id="PTHR12072:SF5">
    <property type="entry name" value="CWF19-LIKE PROTEIN 2"/>
    <property type="match status" value="1"/>
</dbReference>
<dbReference type="PANTHER" id="PTHR12072">
    <property type="entry name" value="CWF19, CELL CYCLE CONTROL PROTEIN"/>
    <property type="match status" value="1"/>
</dbReference>
<feature type="region of interest" description="Disordered" evidence="2">
    <location>
        <begin position="1"/>
        <end position="222"/>
    </location>
</feature>
<evidence type="ECO:0000256" key="2">
    <source>
        <dbReference type="SAM" id="MobiDB-lite"/>
    </source>
</evidence>
<feature type="compositionally biased region" description="Basic and acidic residues" evidence="2">
    <location>
        <begin position="122"/>
        <end position="146"/>
    </location>
</feature>
<comment type="similarity">
    <text evidence="1">Belongs to the CWF19 family.</text>
</comment>
<feature type="compositionally biased region" description="Basic residues" evidence="2">
    <location>
        <begin position="86"/>
        <end position="95"/>
    </location>
</feature>
<dbReference type="Pfam" id="PF04676">
    <property type="entry name" value="CwfJ_C_2"/>
    <property type="match status" value="1"/>
</dbReference>
<feature type="compositionally biased region" description="Basic residues" evidence="2">
    <location>
        <begin position="29"/>
        <end position="39"/>
    </location>
</feature>
<feature type="domain" description="Cwf19-like C-terminal" evidence="4">
    <location>
        <begin position="477"/>
        <end position="604"/>
    </location>
</feature>
<dbReference type="EMBL" id="JAZGSY010000120">
    <property type="protein sequence ID" value="KAL1840283.1"/>
    <property type="molecule type" value="Genomic_DNA"/>
</dbReference>
<evidence type="ECO:0000313" key="6">
    <source>
        <dbReference type="Proteomes" id="UP001583172"/>
    </source>
</evidence>
<dbReference type="Pfam" id="PF04677">
    <property type="entry name" value="CwfJ_C_1"/>
    <property type="match status" value="1"/>
</dbReference>
<feature type="region of interest" description="Disordered" evidence="2">
    <location>
        <begin position="297"/>
        <end position="316"/>
    </location>
</feature>
<evidence type="ECO:0000259" key="3">
    <source>
        <dbReference type="Pfam" id="PF04676"/>
    </source>
</evidence>
<feature type="compositionally biased region" description="Basic and acidic residues" evidence="2">
    <location>
        <begin position="96"/>
        <end position="116"/>
    </location>
</feature>
<gene>
    <name evidence="5" type="ORF">VTJ49DRAFT_661</name>
</gene>
<evidence type="ECO:0000313" key="5">
    <source>
        <dbReference type="EMBL" id="KAL1840283.1"/>
    </source>
</evidence>
<evidence type="ECO:0008006" key="7">
    <source>
        <dbReference type="Google" id="ProtNLM"/>
    </source>
</evidence>
<sequence>MSSLEEFEKALAAERAERERAAEKEERRERKHRHHHHRDRLSERDRHRHRDRSRERDERRRDDDDGHRHKRSRHHSRDEGDDAERRHRHRHRSKERSRESSRERNRSRERSRERHDKRERRSTKDTKDLKPTDPKADLPLPDEEKTPPGAPPLVRDSWMTAPSALDIDYVHRGTKRKSPSPVREEPQRVLHKRELNKGLGKEPAGDDKQEPPAQREVNYTFGDEGSQWRMTKLKAVYTIAEQTGRPVDEVAEERFGNLREFDEAREEKMELDRRAVYGDGYIGKEKPTGDLYAERMTKTRPERPARPSPPPQQGVVIEDKIQPAPPMDQSALNRLRAQLMRAKLRNSPDVPKLEAEYNAAAAAFTTGSASAKAIVLDASHSRMLAGTRGEVKPVTTKRGVERGQVESNEDMSIEDMVREERRTRGQAGGEGQRLAERIAKDGKFENDLEYLDENAEKLARRLHKSDTSLKNAAVAEYQKLTRVLDACPLCYHEDRAPPQDQPIAPVISLATRTYLTLPPAPELTGAQGGAVIVPLVHRTNLLECDDDEWEEMRNFMKSLTRLYHEQGRDVLFYENAANPRRRLHAAMVAVPIPYDLGATAPAFFREAMLSADEEWSQHRKVIDTSRAARDGLGRMAFRRSLAKEMPYFHVWFDLDGGLGHVVENPEKWPRGDLFAREVIGGMVDAEPDVIKRQGRWTRADERVDDFKKRWRKFDWTRVLSDGAA</sequence>
<dbReference type="InterPro" id="IPR040194">
    <property type="entry name" value="Cwf19-like"/>
</dbReference>
<reference evidence="5 6" key="1">
    <citation type="journal article" date="2024" name="Commun. Biol.">
        <title>Comparative genomic analysis of thermophilic fungi reveals convergent evolutionary adaptations and gene losses.</title>
        <authorList>
            <person name="Steindorff A.S."/>
            <person name="Aguilar-Pontes M.V."/>
            <person name="Robinson A.J."/>
            <person name="Andreopoulos B."/>
            <person name="LaButti K."/>
            <person name="Kuo A."/>
            <person name="Mondo S."/>
            <person name="Riley R."/>
            <person name="Otillar R."/>
            <person name="Haridas S."/>
            <person name="Lipzen A."/>
            <person name="Grimwood J."/>
            <person name="Schmutz J."/>
            <person name="Clum A."/>
            <person name="Reid I.D."/>
            <person name="Moisan M.C."/>
            <person name="Butler G."/>
            <person name="Nguyen T.T.M."/>
            <person name="Dewar K."/>
            <person name="Conant G."/>
            <person name="Drula E."/>
            <person name="Henrissat B."/>
            <person name="Hansel C."/>
            <person name="Singer S."/>
            <person name="Hutchinson M.I."/>
            <person name="de Vries R.P."/>
            <person name="Natvig D.O."/>
            <person name="Powell A.J."/>
            <person name="Tsang A."/>
            <person name="Grigoriev I.V."/>
        </authorList>
    </citation>
    <scope>NUCLEOTIDE SEQUENCE [LARGE SCALE GENOMIC DNA]</scope>
    <source>
        <strain evidence="5 6">CBS 620.91</strain>
    </source>
</reference>
<dbReference type="InterPro" id="IPR006768">
    <property type="entry name" value="Cwf19-like_C_dom-1"/>
</dbReference>
<evidence type="ECO:0000259" key="4">
    <source>
        <dbReference type="Pfam" id="PF04677"/>
    </source>
</evidence>
<dbReference type="InterPro" id="IPR006767">
    <property type="entry name" value="Cwf19-like_C_dom-2"/>
</dbReference>
<feature type="compositionally biased region" description="Basic and acidic residues" evidence="2">
    <location>
        <begin position="52"/>
        <end position="67"/>
    </location>
</feature>
<keyword evidence="6" id="KW-1185">Reference proteome</keyword>
<evidence type="ECO:0000256" key="1">
    <source>
        <dbReference type="ARBA" id="ARBA00006795"/>
    </source>
</evidence>
<comment type="caution">
    <text evidence="5">The sequence shown here is derived from an EMBL/GenBank/DDBJ whole genome shotgun (WGS) entry which is preliminary data.</text>
</comment>
<feature type="compositionally biased region" description="Basic and acidic residues" evidence="2">
    <location>
        <begin position="182"/>
        <end position="210"/>
    </location>
</feature>
<organism evidence="5 6">
    <name type="scientific">Humicola insolens</name>
    <name type="common">Soft-rot fungus</name>
    <dbReference type="NCBI Taxonomy" id="85995"/>
    <lineage>
        <taxon>Eukaryota</taxon>
        <taxon>Fungi</taxon>
        <taxon>Dikarya</taxon>
        <taxon>Ascomycota</taxon>
        <taxon>Pezizomycotina</taxon>
        <taxon>Sordariomycetes</taxon>
        <taxon>Sordariomycetidae</taxon>
        <taxon>Sordariales</taxon>
        <taxon>Chaetomiaceae</taxon>
        <taxon>Mycothermus</taxon>
    </lineage>
</organism>
<feature type="compositionally biased region" description="Basic and acidic residues" evidence="2">
    <location>
        <begin position="1"/>
        <end position="28"/>
    </location>
</feature>
<name>A0ABR3VF09_HUMIN</name>
<dbReference type="Proteomes" id="UP001583172">
    <property type="component" value="Unassembled WGS sequence"/>
</dbReference>
<proteinExistence type="inferred from homology"/>
<feature type="region of interest" description="Disordered" evidence="2">
    <location>
        <begin position="387"/>
        <end position="409"/>
    </location>
</feature>